<evidence type="ECO:0000256" key="1">
    <source>
        <dbReference type="ARBA" id="ARBA00022679"/>
    </source>
</evidence>
<name>A0A1T4RXZ4_9HYPH</name>
<keyword evidence="2" id="KW-0012">Acyltransferase</keyword>
<evidence type="ECO:0000259" key="3">
    <source>
        <dbReference type="PROSITE" id="PS51186"/>
    </source>
</evidence>
<dbReference type="PANTHER" id="PTHR43877">
    <property type="entry name" value="AMINOALKYLPHOSPHONATE N-ACETYLTRANSFERASE-RELATED-RELATED"/>
    <property type="match status" value="1"/>
</dbReference>
<sequence>MTDVRVRRVPALREPDIEQLAHVLVDCVEGGASVSFMLPLSLDRAASFWRGLAQDIDAGRRILLVAEDAEGIAGTVQLVPAQTENQPHRADVAKMLVHRRARKRGVGAALMRVAEQEARAAGKTLLVLDTATGSDAERLYARLGWERAGSVPDYALWPDGGLCSTTFYYRRLG</sequence>
<dbReference type="Pfam" id="PF13508">
    <property type="entry name" value="Acetyltransf_7"/>
    <property type="match status" value="1"/>
</dbReference>
<reference evidence="5" key="1">
    <citation type="submission" date="2017-02" db="EMBL/GenBank/DDBJ databases">
        <authorList>
            <person name="Varghese N."/>
            <person name="Submissions S."/>
        </authorList>
    </citation>
    <scope>NUCLEOTIDE SEQUENCE [LARGE SCALE GENOMIC DNA]</scope>
    <source>
        <strain evidence="5">ATCC 27094</strain>
    </source>
</reference>
<protein>
    <submittedName>
        <fullName evidence="4">Acetyltransferase (GNAT) domain-containing protein</fullName>
    </submittedName>
</protein>
<evidence type="ECO:0000256" key="2">
    <source>
        <dbReference type="ARBA" id="ARBA00023315"/>
    </source>
</evidence>
<proteinExistence type="predicted"/>
<dbReference type="STRING" id="225324.SAMN02745126_04138"/>
<evidence type="ECO:0000313" key="4">
    <source>
        <dbReference type="EMBL" id="SKA20736.1"/>
    </source>
</evidence>
<dbReference type="RefSeq" id="WP_085935823.1">
    <property type="nucleotide sequence ID" value="NZ_FUWJ01000006.1"/>
</dbReference>
<dbReference type="InterPro" id="IPR050832">
    <property type="entry name" value="Bact_Acetyltransf"/>
</dbReference>
<dbReference type="AlphaFoldDB" id="A0A1T4RXZ4"/>
<dbReference type="GO" id="GO:0016747">
    <property type="term" value="F:acyltransferase activity, transferring groups other than amino-acyl groups"/>
    <property type="evidence" value="ECO:0007669"/>
    <property type="project" value="InterPro"/>
</dbReference>
<dbReference type="Gene3D" id="3.40.630.30">
    <property type="match status" value="1"/>
</dbReference>
<keyword evidence="1 4" id="KW-0808">Transferase</keyword>
<accession>A0A1T4RXZ4</accession>
<dbReference type="SUPFAM" id="SSF55729">
    <property type="entry name" value="Acyl-CoA N-acyltransferases (Nat)"/>
    <property type="match status" value="1"/>
</dbReference>
<evidence type="ECO:0000313" key="5">
    <source>
        <dbReference type="Proteomes" id="UP000190092"/>
    </source>
</evidence>
<organism evidence="4 5">
    <name type="scientific">Enhydrobacter aerosaccus</name>
    <dbReference type="NCBI Taxonomy" id="225324"/>
    <lineage>
        <taxon>Bacteria</taxon>
        <taxon>Pseudomonadati</taxon>
        <taxon>Pseudomonadota</taxon>
        <taxon>Alphaproteobacteria</taxon>
        <taxon>Hyphomicrobiales</taxon>
        <taxon>Enhydrobacter</taxon>
    </lineage>
</organism>
<feature type="domain" description="N-acetyltransferase" evidence="3">
    <location>
        <begin position="7"/>
        <end position="173"/>
    </location>
</feature>
<dbReference type="Proteomes" id="UP000190092">
    <property type="component" value="Unassembled WGS sequence"/>
</dbReference>
<dbReference type="PANTHER" id="PTHR43877:SF1">
    <property type="entry name" value="ACETYLTRANSFERASE"/>
    <property type="match status" value="1"/>
</dbReference>
<keyword evidence="5" id="KW-1185">Reference proteome</keyword>
<dbReference type="InterPro" id="IPR016181">
    <property type="entry name" value="Acyl_CoA_acyltransferase"/>
</dbReference>
<dbReference type="CDD" id="cd04301">
    <property type="entry name" value="NAT_SF"/>
    <property type="match status" value="1"/>
</dbReference>
<gene>
    <name evidence="4" type="ORF">SAMN02745126_04138</name>
</gene>
<dbReference type="PROSITE" id="PS51186">
    <property type="entry name" value="GNAT"/>
    <property type="match status" value="1"/>
</dbReference>
<dbReference type="InterPro" id="IPR000182">
    <property type="entry name" value="GNAT_dom"/>
</dbReference>
<dbReference type="EMBL" id="FUWJ01000006">
    <property type="protein sequence ID" value="SKA20736.1"/>
    <property type="molecule type" value="Genomic_DNA"/>
</dbReference>